<reference evidence="2" key="1">
    <citation type="journal article" date="2020" name="Fungal Divers.">
        <title>Resolving the Mortierellaceae phylogeny through synthesis of multi-gene phylogenetics and phylogenomics.</title>
        <authorList>
            <person name="Vandepol N."/>
            <person name="Liber J."/>
            <person name="Desiro A."/>
            <person name="Na H."/>
            <person name="Kennedy M."/>
            <person name="Barry K."/>
            <person name="Grigoriev I.V."/>
            <person name="Miller A.N."/>
            <person name="O'Donnell K."/>
            <person name="Stajich J.E."/>
            <person name="Bonito G."/>
        </authorList>
    </citation>
    <scope>NUCLEOTIDE SEQUENCE</scope>
    <source>
        <strain evidence="2">BC1065</strain>
    </source>
</reference>
<name>A0A9P6QB16_9FUNG</name>
<dbReference type="Pfam" id="PF12505">
    <property type="entry name" value="DUF3712"/>
    <property type="match status" value="1"/>
</dbReference>
<dbReference type="InterPro" id="IPR022185">
    <property type="entry name" value="DUF3712"/>
</dbReference>
<comment type="caution">
    <text evidence="2">The sequence shown here is derived from an EMBL/GenBank/DDBJ whole genome shotgun (WGS) entry which is preliminary data.</text>
</comment>
<feature type="chain" id="PRO_5040239554" evidence="1">
    <location>
        <begin position="21"/>
        <end position="503"/>
    </location>
</feature>
<sequence length="503" mass="52661">MKFSLKAIALAALAAATVSAAPVEVQRRDAASDRIAACFVQLLFTGAWPGSCAAAVSIDLGLIRSISINQMSMDFTGSNPYAPTTSSTNIVAKMLSIPGIDLPITSVRQHVILIDNGVQLGQFTTPWSAANVKNGELQTSFASSTLNVFPDAKVAFANFVGGLSTSASRSVTLKGAVDAKINLGLLGTVTIPGIGFKATTQLAGLNNLQDIAYSVLVDPDMARTPGFLYMTSIININNPSKLSVSLGNITLDTAGPTGRAGVSEITNLALVPGPNTIISTTALDLSLQPANDILLNLGASDQVLTMSGFDGTSKNPVLNAALRTMKSTVTVPSTLGKLSQAPYKDFKLKVLPSTGTDLKVEITATFASPYYGFPVEMVHSNLGQDNYASVKGVAGADDSGLFFFDEGLTYKVSGTAGKTVSFKALLKRGPFTAGDRPRWVKMVEFGKANGYIPVALSFFVDIYLNNDGVDHWVDWGANGAGVPKLDVAVGADFEQILGFIPTA</sequence>
<evidence type="ECO:0000313" key="2">
    <source>
        <dbReference type="EMBL" id="KAG0263227.1"/>
    </source>
</evidence>
<dbReference type="AlphaFoldDB" id="A0A9P6QB16"/>
<organism evidence="2 3">
    <name type="scientific">Actinomortierella ambigua</name>
    <dbReference type="NCBI Taxonomy" id="1343610"/>
    <lineage>
        <taxon>Eukaryota</taxon>
        <taxon>Fungi</taxon>
        <taxon>Fungi incertae sedis</taxon>
        <taxon>Mucoromycota</taxon>
        <taxon>Mortierellomycotina</taxon>
        <taxon>Mortierellomycetes</taxon>
        <taxon>Mortierellales</taxon>
        <taxon>Mortierellaceae</taxon>
        <taxon>Actinomortierella</taxon>
    </lineage>
</organism>
<dbReference type="Proteomes" id="UP000807716">
    <property type="component" value="Unassembled WGS sequence"/>
</dbReference>
<keyword evidence="3" id="KW-1185">Reference proteome</keyword>
<gene>
    <name evidence="2" type="ORF">DFQ27_001869</name>
</gene>
<keyword evidence="1" id="KW-0732">Signal</keyword>
<accession>A0A9P6QB16</accession>
<evidence type="ECO:0000256" key="1">
    <source>
        <dbReference type="SAM" id="SignalP"/>
    </source>
</evidence>
<dbReference type="EMBL" id="JAAAJB010000166">
    <property type="protein sequence ID" value="KAG0263227.1"/>
    <property type="molecule type" value="Genomic_DNA"/>
</dbReference>
<protein>
    <submittedName>
        <fullName evidence="2">Uncharacterized protein</fullName>
    </submittedName>
</protein>
<proteinExistence type="predicted"/>
<evidence type="ECO:0000313" key="3">
    <source>
        <dbReference type="Proteomes" id="UP000807716"/>
    </source>
</evidence>
<feature type="signal peptide" evidence="1">
    <location>
        <begin position="1"/>
        <end position="20"/>
    </location>
</feature>
<dbReference type="OrthoDB" id="10039566at2759"/>